<dbReference type="PROSITE" id="PS50012">
    <property type="entry name" value="RCC1_3"/>
    <property type="match status" value="4"/>
</dbReference>
<feature type="repeat" description="RCC1" evidence="2">
    <location>
        <begin position="411"/>
        <end position="462"/>
    </location>
</feature>
<sequence length="1001" mass="116985">MSEIFYFGTDSVCPTYKYIEIKTNDKNKIYKLKRVLFQTNKSNQELEMAQDQYVIPEKSVLNQNFPTNKPKFLKIECGQKFVCILDYYQNLWLWGVPANGQLGTPDIKRHQSDPFNFTEYHNKKFADVSCGSNFVLGIGISKNTLYAWGDGSSGKLGNTNFNKITQPTNIIQSSLQKILETKNSDSIQDQNLCKIFFFAITIIIVINFQNLVGKKTNRFVIQDQKKKYQVQKVWAGKTHSYIQINNELIGFGSNKYGKLAIGNSTPVIIEPKFFPMLQNINIKGISLGTQHCIAWDIQGKAYSWGDGTDGKLGLPISQGNLSFITQQSTPTLIKQLSVPVTQCLALNKQSLALSYSGDIYQWGKAQYSNQFKQENYPTLMEAVFPKILECDTKFIKISGYGNHVAAINYLEKLYTWGDYTSGALGHDEQKDYMTPKLVESLQQFRVMDVNCGEEFTVVITIDKKIEYQSNELKEFRSRFYQQANIQSKFKGRILDTTKVVPQRDLSQLIEVIKNDQSDFNTYSKINKKLFGVEFTDTNQSSQFPPIDFSKIYQQNNEDQINKVVVQFSMETDKVQDLEENNPFYFPFEKNNSLNQNDSQILSQSILNQDTFTQLNQTKSVNDDQFKKNKSNISQFGQDLQELLISDNELLKYEYIEIVQNGKEEEHLKYLLENPEELKKYTKQQIKIKFQGGISELNKQNKAITKSLNKGLKIEKSFESQLPNIYESFKASQQSYIQSKNIVNRLKLGIKDSKSFENIKEQMQKRIKSPTKAQKILKYQIQNQNKDQKILNAFQQKEELLRQKLLQRQQKLYEKSIEYKQHLYRKKISAFKDLLYEFIQKYRQQINQERARLILVTDVQVLKQIQKKEDVEYKRLLNLAQMRVQNENETKEKDRQLILLGFKDHLPFWTQIPTIADKMYKSYQNKLKLQQKPTFSLKLKQSDVEEGLKNIYEDLNKYYQKLVKEQEIKIRQKKKQEKEQIKVDEILKQRKDIDLKHKNQPK</sequence>
<name>A0A0V0R2S7_PSEPJ</name>
<keyword evidence="1" id="KW-0677">Repeat</keyword>
<keyword evidence="4" id="KW-1185">Reference proteome</keyword>
<feature type="repeat" description="RCC1" evidence="2">
    <location>
        <begin position="246"/>
        <end position="298"/>
    </location>
</feature>
<dbReference type="AlphaFoldDB" id="A0A0V0R2S7"/>
<evidence type="ECO:0000313" key="3">
    <source>
        <dbReference type="EMBL" id="KRX08779.1"/>
    </source>
</evidence>
<feature type="repeat" description="RCC1" evidence="2">
    <location>
        <begin position="89"/>
        <end position="141"/>
    </location>
</feature>
<dbReference type="SUPFAM" id="SSF50985">
    <property type="entry name" value="RCC1/BLIP-II"/>
    <property type="match status" value="1"/>
</dbReference>
<evidence type="ECO:0000313" key="4">
    <source>
        <dbReference type="Proteomes" id="UP000054937"/>
    </source>
</evidence>
<proteinExistence type="predicted"/>
<dbReference type="InterPro" id="IPR000408">
    <property type="entry name" value="Reg_chr_condens"/>
</dbReference>
<evidence type="ECO:0000256" key="1">
    <source>
        <dbReference type="ARBA" id="ARBA00022737"/>
    </source>
</evidence>
<gene>
    <name evidence="3" type="ORF">PPERSA_08090</name>
</gene>
<organism evidence="3 4">
    <name type="scientific">Pseudocohnilembus persalinus</name>
    <name type="common">Ciliate</name>
    <dbReference type="NCBI Taxonomy" id="266149"/>
    <lineage>
        <taxon>Eukaryota</taxon>
        <taxon>Sar</taxon>
        <taxon>Alveolata</taxon>
        <taxon>Ciliophora</taxon>
        <taxon>Intramacronucleata</taxon>
        <taxon>Oligohymenophorea</taxon>
        <taxon>Scuticociliatia</taxon>
        <taxon>Philasterida</taxon>
        <taxon>Pseudocohnilembidae</taxon>
        <taxon>Pseudocohnilembus</taxon>
    </lineage>
</organism>
<dbReference type="OMA" id="DIINYHT"/>
<reference evidence="3 4" key="1">
    <citation type="journal article" date="2015" name="Sci. Rep.">
        <title>Genome of the facultative scuticociliatosis pathogen Pseudocohnilembus persalinus provides insight into its virulence through horizontal gene transfer.</title>
        <authorList>
            <person name="Xiong J."/>
            <person name="Wang G."/>
            <person name="Cheng J."/>
            <person name="Tian M."/>
            <person name="Pan X."/>
            <person name="Warren A."/>
            <person name="Jiang C."/>
            <person name="Yuan D."/>
            <person name="Miao W."/>
        </authorList>
    </citation>
    <scope>NUCLEOTIDE SEQUENCE [LARGE SCALE GENOMIC DNA]</scope>
    <source>
        <strain evidence="3">36N120E</strain>
    </source>
</reference>
<dbReference type="PANTHER" id="PTHR22870:SF408">
    <property type="entry name" value="OS09G0560450 PROTEIN"/>
    <property type="match status" value="1"/>
</dbReference>
<dbReference type="EMBL" id="LDAU01000058">
    <property type="protein sequence ID" value="KRX08779.1"/>
    <property type="molecule type" value="Genomic_DNA"/>
</dbReference>
<dbReference type="PANTHER" id="PTHR22870">
    <property type="entry name" value="REGULATOR OF CHROMOSOME CONDENSATION"/>
    <property type="match status" value="1"/>
</dbReference>
<dbReference type="Pfam" id="PF00415">
    <property type="entry name" value="RCC1"/>
    <property type="match status" value="3"/>
</dbReference>
<dbReference type="Proteomes" id="UP000054937">
    <property type="component" value="Unassembled WGS sequence"/>
</dbReference>
<protein>
    <submittedName>
        <fullName evidence="3">Regulator of chromosome condensation 1/beta-lactamase-inhibitor protein II</fullName>
    </submittedName>
</protein>
<dbReference type="InParanoid" id="A0A0V0R2S7"/>
<accession>A0A0V0R2S7</accession>
<dbReference type="InterPro" id="IPR051210">
    <property type="entry name" value="Ub_ligase/GEF_domain"/>
</dbReference>
<comment type="caution">
    <text evidence="3">The sequence shown here is derived from an EMBL/GenBank/DDBJ whole genome shotgun (WGS) entry which is preliminary data.</text>
</comment>
<dbReference type="OrthoDB" id="61110at2759"/>
<dbReference type="Gene3D" id="2.130.10.30">
    <property type="entry name" value="Regulator of chromosome condensation 1/beta-lactamase-inhibitor protein II"/>
    <property type="match status" value="2"/>
</dbReference>
<feature type="repeat" description="RCC1" evidence="2">
    <location>
        <begin position="299"/>
        <end position="356"/>
    </location>
</feature>
<dbReference type="InterPro" id="IPR009091">
    <property type="entry name" value="RCC1/BLIP-II"/>
</dbReference>
<evidence type="ECO:0000256" key="2">
    <source>
        <dbReference type="PROSITE-ProRule" id="PRU00235"/>
    </source>
</evidence>